<dbReference type="InParanoid" id="A0A0P8Y6T2"/>
<keyword evidence="3" id="KW-1185">Reference proteome</keyword>
<proteinExistence type="predicted"/>
<accession>A0A0P8Y6T2</accession>
<dbReference type="Proteomes" id="UP000007801">
    <property type="component" value="Unassembled WGS sequence"/>
</dbReference>
<dbReference type="AlphaFoldDB" id="A0A0P8Y6T2"/>
<name>A0A0P8Y6T2_DROAN</name>
<dbReference type="EMBL" id="CH902646">
    <property type="protein sequence ID" value="KPU74950.1"/>
    <property type="molecule type" value="Genomic_DNA"/>
</dbReference>
<sequence>MATPNSRPPSTDHQEKPQWQVASPPRKRAPPRKKTNASAIELTSSDSEPGELKKKPAKKRNINKSPDKPSTSAAARARMEKINKTTNLEKNYFAALSTDDDSDSEDDGITDSDMEVDGMKKKVDKKTKRAAEKTAKIIKPPPIFIPDVSSIKGLSKDISRVLGEDVEVTYKASANNTIRVMTSTPN</sequence>
<feature type="region of interest" description="Disordered" evidence="1">
    <location>
        <begin position="1"/>
        <end position="76"/>
    </location>
</feature>
<evidence type="ECO:0000313" key="3">
    <source>
        <dbReference type="Proteomes" id="UP000007801"/>
    </source>
</evidence>
<feature type="region of interest" description="Disordered" evidence="1">
    <location>
        <begin position="98"/>
        <end position="134"/>
    </location>
</feature>
<reference evidence="2 3" key="1">
    <citation type="journal article" date="2007" name="Nature">
        <title>Evolution of genes and genomes on the Drosophila phylogeny.</title>
        <authorList>
            <consortium name="Drosophila 12 Genomes Consortium"/>
            <person name="Clark A.G."/>
            <person name="Eisen M.B."/>
            <person name="Smith D.R."/>
            <person name="Bergman C.M."/>
            <person name="Oliver B."/>
            <person name="Markow T.A."/>
            <person name="Kaufman T.C."/>
            <person name="Kellis M."/>
            <person name="Gelbart W."/>
            <person name="Iyer V.N."/>
            <person name="Pollard D.A."/>
            <person name="Sackton T.B."/>
            <person name="Larracuente A.M."/>
            <person name="Singh N.D."/>
            <person name="Abad J.P."/>
            <person name="Abt D.N."/>
            <person name="Adryan B."/>
            <person name="Aguade M."/>
            <person name="Akashi H."/>
            <person name="Anderson W.W."/>
            <person name="Aquadro C.F."/>
            <person name="Ardell D.H."/>
            <person name="Arguello R."/>
            <person name="Artieri C.G."/>
            <person name="Barbash D.A."/>
            <person name="Barker D."/>
            <person name="Barsanti P."/>
            <person name="Batterham P."/>
            <person name="Batzoglou S."/>
            <person name="Begun D."/>
            <person name="Bhutkar A."/>
            <person name="Blanco E."/>
            <person name="Bosak S.A."/>
            <person name="Bradley R.K."/>
            <person name="Brand A.D."/>
            <person name="Brent M.R."/>
            <person name="Brooks A.N."/>
            <person name="Brown R.H."/>
            <person name="Butlin R.K."/>
            <person name="Caggese C."/>
            <person name="Calvi B.R."/>
            <person name="Bernardo de Carvalho A."/>
            <person name="Caspi A."/>
            <person name="Castrezana S."/>
            <person name="Celniker S.E."/>
            <person name="Chang J.L."/>
            <person name="Chapple C."/>
            <person name="Chatterji S."/>
            <person name="Chinwalla A."/>
            <person name="Civetta A."/>
            <person name="Clifton S.W."/>
            <person name="Comeron J.M."/>
            <person name="Costello J.C."/>
            <person name="Coyne J.A."/>
            <person name="Daub J."/>
            <person name="David R.G."/>
            <person name="Delcher A.L."/>
            <person name="Delehaunty K."/>
            <person name="Do C.B."/>
            <person name="Ebling H."/>
            <person name="Edwards K."/>
            <person name="Eickbush T."/>
            <person name="Evans J.D."/>
            <person name="Filipski A."/>
            <person name="Findeiss S."/>
            <person name="Freyhult E."/>
            <person name="Fulton L."/>
            <person name="Fulton R."/>
            <person name="Garcia A.C."/>
            <person name="Gardiner A."/>
            <person name="Garfield D.A."/>
            <person name="Garvin B.E."/>
            <person name="Gibson G."/>
            <person name="Gilbert D."/>
            <person name="Gnerre S."/>
            <person name="Godfrey J."/>
            <person name="Good R."/>
            <person name="Gotea V."/>
            <person name="Gravely B."/>
            <person name="Greenberg A.J."/>
            <person name="Griffiths-Jones S."/>
            <person name="Gross S."/>
            <person name="Guigo R."/>
            <person name="Gustafson E.A."/>
            <person name="Haerty W."/>
            <person name="Hahn M.W."/>
            <person name="Halligan D.L."/>
            <person name="Halpern A.L."/>
            <person name="Halter G.M."/>
            <person name="Han M.V."/>
            <person name="Heger A."/>
            <person name="Hillier L."/>
            <person name="Hinrichs A.S."/>
            <person name="Holmes I."/>
            <person name="Hoskins R.A."/>
            <person name="Hubisz M.J."/>
            <person name="Hultmark D."/>
            <person name="Huntley M.A."/>
            <person name="Jaffe D.B."/>
            <person name="Jagadeeshan S."/>
            <person name="Jeck W.R."/>
            <person name="Johnson J."/>
            <person name="Jones C.D."/>
            <person name="Jordan W.C."/>
            <person name="Karpen G.H."/>
            <person name="Kataoka E."/>
            <person name="Keightley P.D."/>
            <person name="Kheradpour P."/>
            <person name="Kirkness E.F."/>
            <person name="Koerich L.B."/>
            <person name="Kristiansen K."/>
            <person name="Kudrna D."/>
            <person name="Kulathinal R.J."/>
            <person name="Kumar S."/>
            <person name="Kwok R."/>
            <person name="Lander E."/>
            <person name="Langley C.H."/>
            <person name="Lapoint R."/>
            <person name="Lazzaro B.P."/>
            <person name="Lee S.J."/>
            <person name="Levesque L."/>
            <person name="Li R."/>
            <person name="Lin C.F."/>
            <person name="Lin M.F."/>
            <person name="Lindblad-Toh K."/>
            <person name="Llopart A."/>
            <person name="Long M."/>
            <person name="Low L."/>
            <person name="Lozovsky E."/>
            <person name="Lu J."/>
            <person name="Luo M."/>
            <person name="Machado C.A."/>
            <person name="Makalowski W."/>
            <person name="Marzo M."/>
            <person name="Matsuda M."/>
            <person name="Matzkin L."/>
            <person name="McAllister B."/>
            <person name="McBride C.S."/>
            <person name="McKernan B."/>
            <person name="McKernan K."/>
            <person name="Mendez-Lago M."/>
            <person name="Minx P."/>
            <person name="Mollenhauer M.U."/>
            <person name="Montooth K."/>
            <person name="Mount S.M."/>
            <person name="Mu X."/>
            <person name="Myers E."/>
            <person name="Negre B."/>
            <person name="Newfeld S."/>
            <person name="Nielsen R."/>
            <person name="Noor M.A."/>
            <person name="O'Grady P."/>
            <person name="Pachter L."/>
            <person name="Papaceit M."/>
            <person name="Parisi M.J."/>
            <person name="Parisi M."/>
            <person name="Parts L."/>
            <person name="Pedersen J.S."/>
            <person name="Pesole G."/>
            <person name="Phillippy A.M."/>
            <person name="Ponting C.P."/>
            <person name="Pop M."/>
            <person name="Porcelli D."/>
            <person name="Powell J.R."/>
            <person name="Prohaska S."/>
            <person name="Pruitt K."/>
            <person name="Puig M."/>
            <person name="Quesneville H."/>
            <person name="Ram K.R."/>
            <person name="Rand D."/>
            <person name="Rasmussen M.D."/>
            <person name="Reed L.K."/>
            <person name="Reenan R."/>
            <person name="Reily A."/>
            <person name="Remington K.A."/>
            <person name="Rieger T.T."/>
            <person name="Ritchie M.G."/>
            <person name="Robin C."/>
            <person name="Rogers Y.H."/>
            <person name="Rohde C."/>
            <person name="Rozas J."/>
            <person name="Rubenfield M.J."/>
            <person name="Ruiz A."/>
            <person name="Russo S."/>
            <person name="Salzberg S.L."/>
            <person name="Sanchez-Gracia A."/>
            <person name="Saranga D.J."/>
            <person name="Sato H."/>
            <person name="Schaeffer S.W."/>
            <person name="Schatz M.C."/>
            <person name="Schlenke T."/>
            <person name="Schwartz R."/>
            <person name="Segarra C."/>
            <person name="Singh R.S."/>
            <person name="Sirot L."/>
            <person name="Sirota M."/>
            <person name="Sisneros N.B."/>
            <person name="Smith C.D."/>
            <person name="Smith T.F."/>
            <person name="Spieth J."/>
            <person name="Stage D.E."/>
            <person name="Stark A."/>
            <person name="Stephan W."/>
            <person name="Strausberg R.L."/>
            <person name="Strempel S."/>
            <person name="Sturgill D."/>
            <person name="Sutton G."/>
            <person name="Sutton G.G."/>
            <person name="Tao W."/>
            <person name="Teichmann S."/>
            <person name="Tobari Y.N."/>
            <person name="Tomimura Y."/>
            <person name="Tsolas J.M."/>
            <person name="Valente V.L."/>
            <person name="Venter E."/>
            <person name="Venter J.C."/>
            <person name="Vicario S."/>
            <person name="Vieira F.G."/>
            <person name="Vilella A.J."/>
            <person name="Villasante A."/>
            <person name="Walenz B."/>
            <person name="Wang J."/>
            <person name="Wasserman M."/>
            <person name="Watts T."/>
            <person name="Wilson D."/>
            <person name="Wilson R.K."/>
            <person name="Wing R.A."/>
            <person name="Wolfner M.F."/>
            <person name="Wong A."/>
            <person name="Wong G.K."/>
            <person name="Wu C.I."/>
            <person name="Wu G."/>
            <person name="Yamamoto D."/>
            <person name="Yang H.P."/>
            <person name="Yang S.P."/>
            <person name="Yorke J.A."/>
            <person name="Yoshida K."/>
            <person name="Zdobnov E."/>
            <person name="Zhang P."/>
            <person name="Zhang Y."/>
            <person name="Zimin A.V."/>
            <person name="Baldwin J."/>
            <person name="Abdouelleil A."/>
            <person name="Abdulkadir J."/>
            <person name="Abebe A."/>
            <person name="Abera B."/>
            <person name="Abreu J."/>
            <person name="Acer S.C."/>
            <person name="Aftuck L."/>
            <person name="Alexander A."/>
            <person name="An P."/>
            <person name="Anderson E."/>
            <person name="Anderson S."/>
            <person name="Arachi H."/>
            <person name="Azer M."/>
            <person name="Bachantsang P."/>
            <person name="Barry A."/>
            <person name="Bayul T."/>
            <person name="Berlin A."/>
            <person name="Bessette D."/>
            <person name="Bloom T."/>
            <person name="Blye J."/>
            <person name="Boguslavskiy L."/>
            <person name="Bonnet C."/>
            <person name="Boukhgalter B."/>
            <person name="Bourzgui I."/>
            <person name="Brown A."/>
            <person name="Cahill P."/>
            <person name="Channer S."/>
            <person name="Cheshatsang Y."/>
            <person name="Chuda L."/>
            <person name="Citroen M."/>
            <person name="Collymore A."/>
            <person name="Cooke P."/>
            <person name="Costello M."/>
            <person name="D'Aco K."/>
            <person name="Daza R."/>
            <person name="De Haan G."/>
            <person name="DeGray S."/>
            <person name="DeMaso C."/>
            <person name="Dhargay N."/>
            <person name="Dooley K."/>
            <person name="Dooley E."/>
            <person name="Doricent M."/>
            <person name="Dorje P."/>
            <person name="Dorjee K."/>
            <person name="Dupes A."/>
            <person name="Elong R."/>
            <person name="Falk J."/>
            <person name="Farina A."/>
            <person name="Faro S."/>
            <person name="Ferguson D."/>
            <person name="Fisher S."/>
            <person name="Foley C.D."/>
            <person name="Franke A."/>
            <person name="Friedrich D."/>
            <person name="Gadbois L."/>
            <person name="Gearin G."/>
            <person name="Gearin C.R."/>
            <person name="Giannoukos G."/>
            <person name="Goode T."/>
            <person name="Graham J."/>
            <person name="Grandbois E."/>
            <person name="Grewal S."/>
            <person name="Gyaltsen K."/>
            <person name="Hafez N."/>
            <person name="Hagos B."/>
            <person name="Hall J."/>
            <person name="Henson C."/>
            <person name="Hollinger A."/>
            <person name="Honan T."/>
            <person name="Huard M.D."/>
            <person name="Hughes L."/>
            <person name="Hurhula B."/>
            <person name="Husby M.E."/>
            <person name="Kamat A."/>
            <person name="Kanga B."/>
            <person name="Kashin S."/>
            <person name="Khazanovich D."/>
            <person name="Kisner P."/>
            <person name="Lance K."/>
            <person name="Lara M."/>
            <person name="Lee W."/>
            <person name="Lennon N."/>
            <person name="Letendre F."/>
            <person name="LeVine R."/>
            <person name="Lipovsky A."/>
            <person name="Liu X."/>
            <person name="Liu J."/>
            <person name="Liu S."/>
            <person name="Lokyitsang T."/>
            <person name="Lokyitsang Y."/>
            <person name="Lubonja R."/>
            <person name="Lui A."/>
            <person name="MacDonald P."/>
            <person name="Magnisalis V."/>
            <person name="Maru K."/>
            <person name="Matthews C."/>
            <person name="McCusker W."/>
            <person name="McDonough S."/>
            <person name="Mehta T."/>
            <person name="Meldrim J."/>
            <person name="Meneus L."/>
            <person name="Mihai O."/>
            <person name="Mihalev A."/>
            <person name="Mihova T."/>
            <person name="Mittelman R."/>
            <person name="Mlenga V."/>
            <person name="Montmayeur A."/>
            <person name="Mulrain L."/>
            <person name="Navidi A."/>
            <person name="Naylor J."/>
            <person name="Negash T."/>
            <person name="Nguyen T."/>
            <person name="Nguyen N."/>
            <person name="Nicol R."/>
            <person name="Norbu C."/>
            <person name="Norbu N."/>
            <person name="Novod N."/>
            <person name="O'Neill B."/>
            <person name="Osman S."/>
            <person name="Markiewicz E."/>
            <person name="Oyono O.L."/>
            <person name="Patti C."/>
            <person name="Phunkhang P."/>
            <person name="Pierre F."/>
            <person name="Priest M."/>
            <person name="Raghuraman S."/>
            <person name="Rege F."/>
            <person name="Reyes R."/>
            <person name="Rise C."/>
            <person name="Rogov P."/>
            <person name="Ross K."/>
            <person name="Ryan E."/>
            <person name="Settipalli S."/>
            <person name="Shea T."/>
            <person name="Sherpa N."/>
            <person name="Shi L."/>
            <person name="Shih D."/>
            <person name="Sparrow T."/>
            <person name="Spaulding J."/>
            <person name="Stalker J."/>
            <person name="Stange-Thomann N."/>
            <person name="Stavropoulos S."/>
            <person name="Stone C."/>
            <person name="Strader C."/>
            <person name="Tesfaye S."/>
            <person name="Thomson T."/>
            <person name="Thoulutsang Y."/>
            <person name="Thoulutsang D."/>
            <person name="Topham K."/>
            <person name="Topping I."/>
            <person name="Tsamla T."/>
            <person name="Vassiliev H."/>
            <person name="Vo A."/>
            <person name="Wangchuk T."/>
            <person name="Wangdi T."/>
            <person name="Weiand M."/>
            <person name="Wilkinson J."/>
            <person name="Wilson A."/>
            <person name="Yadav S."/>
            <person name="Young G."/>
            <person name="Yu Q."/>
            <person name="Zembek L."/>
            <person name="Zhong D."/>
            <person name="Zimmer A."/>
            <person name="Zwirko Z."/>
            <person name="Jaffe D.B."/>
            <person name="Alvarez P."/>
            <person name="Brockman W."/>
            <person name="Butler J."/>
            <person name="Chin C."/>
            <person name="Gnerre S."/>
            <person name="Grabherr M."/>
            <person name="Kleber M."/>
            <person name="Mauceli E."/>
            <person name="MacCallum I."/>
        </authorList>
    </citation>
    <scope>NUCLEOTIDE SEQUENCE [LARGE SCALE GENOMIC DNA]</scope>
    <source>
        <strain evidence="3">Tucson 14024-0371.13</strain>
    </source>
</reference>
<feature type="compositionally biased region" description="Acidic residues" evidence="1">
    <location>
        <begin position="98"/>
        <end position="116"/>
    </location>
</feature>
<protein>
    <submittedName>
        <fullName evidence="2">Uncharacterized protein</fullName>
    </submittedName>
</protein>
<feature type="compositionally biased region" description="Polar residues" evidence="1">
    <location>
        <begin position="36"/>
        <end position="47"/>
    </location>
</feature>
<evidence type="ECO:0000256" key="1">
    <source>
        <dbReference type="SAM" id="MobiDB-lite"/>
    </source>
</evidence>
<feature type="compositionally biased region" description="Basic residues" evidence="1">
    <location>
        <begin position="25"/>
        <end position="35"/>
    </location>
</feature>
<organism evidence="2 3">
    <name type="scientific">Drosophila ananassae</name>
    <name type="common">Fruit fly</name>
    <dbReference type="NCBI Taxonomy" id="7217"/>
    <lineage>
        <taxon>Eukaryota</taxon>
        <taxon>Metazoa</taxon>
        <taxon>Ecdysozoa</taxon>
        <taxon>Arthropoda</taxon>
        <taxon>Hexapoda</taxon>
        <taxon>Insecta</taxon>
        <taxon>Pterygota</taxon>
        <taxon>Neoptera</taxon>
        <taxon>Endopterygota</taxon>
        <taxon>Diptera</taxon>
        <taxon>Brachycera</taxon>
        <taxon>Muscomorpha</taxon>
        <taxon>Ephydroidea</taxon>
        <taxon>Drosophilidae</taxon>
        <taxon>Drosophila</taxon>
        <taxon>Sophophora</taxon>
    </lineage>
</organism>
<dbReference type="STRING" id="7217.A0A0P8Y6T2"/>
<evidence type="ECO:0000313" key="2">
    <source>
        <dbReference type="EMBL" id="KPU74950.1"/>
    </source>
</evidence>
<gene>
    <name evidence="2" type="primary">Dana\GF26937</name>
    <name evidence="2" type="ORF">GF26937</name>
</gene>